<organism evidence="7 8">
    <name type="scientific">Brenneria tiliae</name>
    <dbReference type="NCBI Taxonomy" id="2914984"/>
    <lineage>
        <taxon>Bacteria</taxon>
        <taxon>Pseudomonadati</taxon>
        <taxon>Pseudomonadota</taxon>
        <taxon>Gammaproteobacteria</taxon>
        <taxon>Enterobacterales</taxon>
        <taxon>Pectobacteriaceae</taxon>
        <taxon>Brenneria</taxon>
    </lineage>
</organism>
<comment type="subcellular location">
    <subcellularLocation>
        <location evidence="6">Cell membrane</location>
        <topology evidence="6">Multi-pass membrane protein</topology>
    </subcellularLocation>
    <subcellularLocation>
        <location evidence="1">Membrane</location>
        <topology evidence="1">Multi-pass membrane protein</topology>
    </subcellularLocation>
</comment>
<keyword evidence="5 6" id="KW-0472">Membrane</keyword>
<evidence type="ECO:0000256" key="1">
    <source>
        <dbReference type="ARBA" id="ARBA00004141"/>
    </source>
</evidence>
<comment type="caution">
    <text evidence="7">The sequence shown here is derived from an EMBL/GenBank/DDBJ whole genome shotgun (WGS) entry which is preliminary data.</text>
</comment>
<evidence type="ECO:0000256" key="2">
    <source>
        <dbReference type="ARBA" id="ARBA00009142"/>
    </source>
</evidence>
<dbReference type="InterPro" id="IPR002781">
    <property type="entry name" value="TM_pro_TauE-like"/>
</dbReference>
<keyword evidence="4 6" id="KW-1133">Transmembrane helix</keyword>
<feature type="transmembrane region" description="Helical" evidence="6">
    <location>
        <begin position="218"/>
        <end position="239"/>
    </location>
</feature>
<feature type="transmembrane region" description="Helical" evidence="6">
    <location>
        <begin position="185"/>
        <end position="206"/>
    </location>
</feature>
<evidence type="ECO:0000313" key="7">
    <source>
        <dbReference type="EMBL" id="MCL2894263.1"/>
    </source>
</evidence>
<keyword evidence="6" id="KW-1003">Cell membrane</keyword>
<feature type="transmembrane region" description="Helical" evidence="6">
    <location>
        <begin position="125"/>
        <end position="147"/>
    </location>
</feature>
<feature type="transmembrane region" description="Helical" evidence="6">
    <location>
        <begin position="69"/>
        <end position="88"/>
    </location>
</feature>
<dbReference type="PANTHER" id="PTHR43483">
    <property type="entry name" value="MEMBRANE TRANSPORTER PROTEIN HI_0806-RELATED"/>
    <property type="match status" value="1"/>
</dbReference>
<feature type="transmembrane region" description="Helical" evidence="6">
    <location>
        <begin position="41"/>
        <end position="57"/>
    </location>
</feature>
<dbReference type="Pfam" id="PF01925">
    <property type="entry name" value="TauE"/>
    <property type="match status" value="1"/>
</dbReference>
<proteinExistence type="inferred from homology"/>
<name>A0ABT0MWP4_9GAMM</name>
<feature type="transmembrane region" description="Helical" evidence="6">
    <location>
        <begin position="94"/>
        <end position="113"/>
    </location>
</feature>
<dbReference type="EMBL" id="JAKPBZ010000113">
    <property type="protein sequence ID" value="MCL2894263.1"/>
    <property type="molecule type" value="Genomic_DNA"/>
</dbReference>
<feature type="transmembrane region" description="Helical" evidence="6">
    <location>
        <begin position="7"/>
        <end position="35"/>
    </location>
</feature>
<evidence type="ECO:0000256" key="3">
    <source>
        <dbReference type="ARBA" id="ARBA00022692"/>
    </source>
</evidence>
<evidence type="ECO:0000256" key="5">
    <source>
        <dbReference type="ARBA" id="ARBA00023136"/>
    </source>
</evidence>
<reference evidence="7 8" key="1">
    <citation type="submission" date="2022-02" db="EMBL/GenBank/DDBJ databases">
        <title>Description of Brenneria tiliae sp. nov. isolated from symptomatic Tilia x moltkei and Tilia x europaea trees in the UK.</title>
        <authorList>
            <person name="Kile H."/>
        </authorList>
    </citation>
    <scope>NUCLEOTIDE SEQUENCE [LARGE SCALE GENOMIC DNA]</scope>
    <source>
        <strain evidence="7 8">MC1SB4.1</strain>
    </source>
</reference>
<protein>
    <recommendedName>
        <fullName evidence="6">Probable membrane transporter protein</fullName>
    </recommendedName>
</protein>
<evidence type="ECO:0000256" key="4">
    <source>
        <dbReference type="ARBA" id="ARBA00022989"/>
    </source>
</evidence>
<dbReference type="RefSeq" id="WP_249245463.1">
    <property type="nucleotide sequence ID" value="NZ_JAKPBZ010000113.1"/>
</dbReference>
<keyword evidence="8" id="KW-1185">Reference proteome</keyword>
<feature type="transmembrane region" description="Helical" evidence="6">
    <location>
        <begin position="153"/>
        <end position="173"/>
    </location>
</feature>
<gene>
    <name evidence="7" type="ORF">MFP26_16355</name>
</gene>
<accession>A0ABT0MWP4</accession>
<evidence type="ECO:0000313" key="8">
    <source>
        <dbReference type="Proteomes" id="UP001203069"/>
    </source>
</evidence>
<keyword evidence="3 6" id="KW-0812">Transmembrane</keyword>
<dbReference type="PANTHER" id="PTHR43483:SF3">
    <property type="entry name" value="MEMBRANE TRANSPORTER PROTEIN HI_0806-RELATED"/>
    <property type="match status" value="1"/>
</dbReference>
<sequence length="240" mass="25378">MIFVYVAAIGILAGVISGIVGTGSSIILLPALIYAFGPKEAVPIMAVASVIGNVSRVMAWRNSINIKAFLYYSLPGIPAAVLGARTLWVLPAHITDMIIASFFLLLIPWRRWAKVKNFTITNWQLSIAGVFLGFLTGIVFSTGPLTVPLFASYGLTKGALLSTEAAASFVIYISKSITFGTIGALPANIIVNGLLVGAAIAAGVYLGKVFVLKMPLSVFEILIDLMLLLSAAVLFWSALA</sequence>
<evidence type="ECO:0000256" key="6">
    <source>
        <dbReference type="RuleBase" id="RU363041"/>
    </source>
</evidence>
<dbReference type="Proteomes" id="UP001203069">
    <property type="component" value="Unassembled WGS sequence"/>
</dbReference>
<comment type="similarity">
    <text evidence="2 6">Belongs to the 4-toluene sulfonate uptake permease (TSUP) (TC 2.A.102) family.</text>
</comment>